<dbReference type="Proteomes" id="UP000202511">
    <property type="component" value="Segment"/>
</dbReference>
<feature type="region of interest" description="Disordered" evidence="1">
    <location>
        <begin position="1"/>
        <end position="44"/>
    </location>
</feature>
<protein>
    <submittedName>
        <fullName evidence="2">Uncharacterized protein</fullName>
    </submittedName>
</protein>
<evidence type="ECO:0000256" key="1">
    <source>
        <dbReference type="SAM" id="MobiDB-lite"/>
    </source>
</evidence>
<sequence length="245" mass="27021">MSTNCTGLVVRKGRGHEARPREAQKPRLALLSSDPHTPTGTSVTIGKEKNLQNMGNTWPSFGQSPGDDEQPTKAAPFGWQGVDPAIERKAMEMGRPVGGGVGLGMIDDLGLSPDDGWVVENRAHPIPTRAADPATQRMLHYMRAIPKRCHVVVVNRRTGQEMPMLTPEGGRLLCLALDTEALRDFMAYMDEKAARRERAALLREMSANALALSRRRQIPSDVYESIRNLCREGLDAKRQRDSAKS</sequence>
<organism evidence="2 3">
    <name type="scientific">Pandoravirus inopinatum</name>
    <dbReference type="NCBI Taxonomy" id="1605721"/>
    <lineage>
        <taxon>Viruses</taxon>
        <taxon>Pandoravirus</taxon>
    </lineage>
</organism>
<dbReference type="KEGG" id="vg:23461697"/>
<dbReference type="EMBL" id="KP136319">
    <property type="protein sequence ID" value="AJF96780.1"/>
    <property type="molecule type" value="Genomic_DNA"/>
</dbReference>
<name>A0A0B5J580_9VIRU</name>
<dbReference type="RefSeq" id="YP_009119015.1">
    <property type="nucleotide sequence ID" value="NC_026440.1"/>
</dbReference>
<feature type="compositionally biased region" description="Polar residues" evidence="1">
    <location>
        <begin position="34"/>
        <end position="44"/>
    </location>
</feature>
<evidence type="ECO:0000313" key="3">
    <source>
        <dbReference type="Proteomes" id="UP000202511"/>
    </source>
</evidence>
<reference evidence="2 3" key="1">
    <citation type="journal article" date="2015" name="Parasitol. Res.">
        <title>Viruses in close associations with free-living amoebae.</title>
        <authorList>
            <person name="Scheid P."/>
        </authorList>
    </citation>
    <scope>NUCLEOTIDE SEQUENCE [LARGE SCALE GENOMIC DNA]</scope>
    <source>
        <strain evidence="2">KlaHel</strain>
    </source>
</reference>
<feature type="compositionally biased region" description="Basic and acidic residues" evidence="1">
    <location>
        <begin position="15"/>
        <end position="25"/>
    </location>
</feature>
<dbReference type="GeneID" id="23461697"/>
<accession>A0A0B5J580</accession>
<evidence type="ECO:0000313" key="2">
    <source>
        <dbReference type="EMBL" id="AJF96780.1"/>
    </source>
</evidence>
<proteinExistence type="predicted"/>